<evidence type="ECO:0008006" key="4">
    <source>
        <dbReference type="Google" id="ProtNLM"/>
    </source>
</evidence>
<dbReference type="Proteomes" id="UP000824267">
    <property type="component" value="Unassembled WGS sequence"/>
</dbReference>
<organism evidence="2 3">
    <name type="scientific">Candidatus Onthomorpha intestinigallinarum</name>
    <dbReference type="NCBI Taxonomy" id="2840880"/>
    <lineage>
        <taxon>Bacteria</taxon>
        <taxon>Pseudomonadati</taxon>
        <taxon>Bacteroidota</taxon>
        <taxon>Bacteroidia</taxon>
        <taxon>Bacteroidales</taxon>
        <taxon>Candidatus Onthomorpha</taxon>
    </lineage>
</organism>
<sequence>MKKILSLVILFAIAGGAMSQTQDKKYIWANDLGVHVNFLSGTGAFNDLLTVNGKDEYNVKFMPELYFSFRNGTNLNRFYFGTNIGLGMSVDFATFNECRKKKLDVLIYFDLGYKVFDGESMSIDIDAGAGLAFSNFSYNNTKLEYIILDDYMNSLSFIVPLSATWWYCHSGYEIVGVSVSYNFAFNLANLGFEDLVIKPSTLGVGVKFRL</sequence>
<keyword evidence="1" id="KW-0732">Signal</keyword>
<feature type="signal peptide" evidence="1">
    <location>
        <begin position="1"/>
        <end position="19"/>
    </location>
</feature>
<feature type="chain" id="PRO_5039018076" description="Outer membrane protein beta-barrel domain-containing protein" evidence="1">
    <location>
        <begin position="20"/>
        <end position="210"/>
    </location>
</feature>
<dbReference type="AlphaFoldDB" id="A0A9D1RIR7"/>
<reference evidence="2" key="1">
    <citation type="journal article" date="2021" name="PeerJ">
        <title>Extensive microbial diversity within the chicken gut microbiome revealed by metagenomics and culture.</title>
        <authorList>
            <person name="Gilroy R."/>
            <person name="Ravi A."/>
            <person name="Getino M."/>
            <person name="Pursley I."/>
            <person name="Horton D.L."/>
            <person name="Alikhan N.F."/>
            <person name="Baker D."/>
            <person name="Gharbi K."/>
            <person name="Hall N."/>
            <person name="Watson M."/>
            <person name="Adriaenssens E.M."/>
            <person name="Foster-Nyarko E."/>
            <person name="Jarju S."/>
            <person name="Secka A."/>
            <person name="Antonio M."/>
            <person name="Oren A."/>
            <person name="Chaudhuri R.R."/>
            <person name="La Ragione R."/>
            <person name="Hildebrand F."/>
            <person name="Pallen M.J."/>
        </authorList>
    </citation>
    <scope>NUCLEOTIDE SEQUENCE</scope>
    <source>
        <strain evidence="2">Gambia16-930</strain>
    </source>
</reference>
<accession>A0A9D1RIR7</accession>
<dbReference type="EMBL" id="DXGG01000128">
    <property type="protein sequence ID" value="HIW87397.1"/>
    <property type="molecule type" value="Genomic_DNA"/>
</dbReference>
<gene>
    <name evidence="2" type="ORF">IAC47_03890</name>
</gene>
<protein>
    <recommendedName>
        <fullName evidence="4">Outer membrane protein beta-barrel domain-containing protein</fullName>
    </recommendedName>
</protein>
<evidence type="ECO:0000313" key="2">
    <source>
        <dbReference type="EMBL" id="HIW87397.1"/>
    </source>
</evidence>
<proteinExistence type="predicted"/>
<comment type="caution">
    <text evidence="2">The sequence shown here is derived from an EMBL/GenBank/DDBJ whole genome shotgun (WGS) entry which is preliminary data.</text>
</comment>
<evidence type="ECO:0000313" key="3">
    <source>
        <dbReference type="Proteomes" id="UP000824267"/>
    </source>
</evidence>
<name>A0A9D1RIR7_9BACT</name>
<evidence type="ECO:0000256" key="1">
    <source>
        <dbReference type="SAM" id="SignalP"/>
    </source>
</evidence>
<reference evidence="2" key="2">
    <citation type="submission" date="2021-04" db="EMBL/GenBank/DDBJ databases">
        <authorList>
            <person name="Gilroy R."/>
        </authorList>
    </citation>
    <scope>NUCLEOTIDE SEQUENCE</scope>
    <source>
        <strain evidence="2">Gambia16-930</strain>
    </source>
</reference>